<sequence length="43" mass="4603">MTPPSSPPTSLYPDAVNELGKLKQVNQLSQLKQVGQVASQLPL</sequence>
<proteinExistence type="predicted"/>
<dbReference type="RefSeq" id="WP_344961011.1">
    <property type="nucleotide sequence ID" value="NZ_BAAAXZ010000034.1"/>
</dbReference>
<comment type="caution">
    <text evidence="1">The sequence shown here is derived from an EMBL/GenBank/DDBJ whole genome shotgun (WGS) entry which is preliminary data.</text>
</comment>
<name>A0ABN3WIJ9_STRTU</name>
<reference evidence="1 2" key="1">
    <citation type="journal article" date="2019" name="Int. J. Syst. Evol. Microbiol.">
        <title>The Global Catalogue of Microorganisms (GCM) 10K type strain sequencing project: providing services to taxonomists for standard genome sequencing and annotation.</title>
        <authorList>
            <consortium name="The Broad Institute Genomics Platform"/>
            <consortium name="The Broad Institute Genome Sequencing Center for Infectious Disease"/>
            <person name="Wu L."/>
            <person name="Ma J."/>
        </authorList>
    </citation>
    <scope>NUCLEOTIDE SEQUENCE [LARGE SCALE GENOMIC DNA]</scope>
    <source>
        <strain evidence="1 2">JCM 4087</strain>
    </source>
</reference>
<dbReference type="Proteomes" id="UP001501102">
    <property type="component" value="Unassembled WGS sequence"/>
</dbReference>
<protein>
    <submittedName>
        <fullName evidence="1">Uncharacterized protein</fullName>
    </submittedName>
</protein>
<evidence type="ECO:0000313" key="2">
    <source>
        <dbReference type="Proteomes" id="UP001501102"/>
    </source>
</evidence>
<organism evidence="1 2">
    <name type="scientific">Streptomyces thioluteus</name>
    <dbReference type="NCBI Taxonomy" id="66431"/>
    <lineage>
        <taxon>Bacteria</taxon>
        <taxon>Bacillati</taxon>
        <taxon>Actinomycetota</taxon>
        <taxon>Actinomycetes</taxon>
        <taxon>Kitasatosporales</taxon>
        <taxon>Streptomycetaceae</taxon>
        <taxon>Streptomyces</taxon>
    </lineage>
</organism>
<keyword evidence="2" id="KW-1185">Reference proteome</keyword>
<gene>
    <name evidence="1" type="ORF">GCM10020221_09230</name>
</gene>
<accession>A0ABN3WIJ9</accession>
<evidence type="ECO:0000313" key="1">
    <source>
        <dbReference type="EMBL" id="GAA2915627.1"/>
    </source>
</evidence>
<dbReference type="EMBL" id="BAAAXZ010000034">
    <property type="protein sequence ID" value="GAA2915627.1"/>
    <property type="molecule type" value="Genomic_DNA"/>
</dbReference>